<sequence length="214" mass="23078">MPAAPADFIRAHTRLDVPPCVPEIRLHLADDVVALWEQTEAELRRSGLPPPFWGAAWAGGQALARYLLDSPETVRGRTVFDFASGCGLAAIAAAKAGAASVTANEIDEYAIAAIGLNTAANDVTLSCVHGDVLDRDPPDAAVVLAGDICYDKAMVDRVLPFLERLRERGSEVFVGDPGRAYLPKDRFEALAVYDVPVPEMEGVEVRRTTVWRVP</sequence>
<proteinExistence type="predicted"/>
<organism evidence="3 4">
    <name type="scientific">Pseudonocardia bannensis</name>
    <dbReference type="NCBI Taxonomy" id="630973"/>
    <lineage>
        <taxon>Bacteria</taxon>
        <taxon>Bacillati</taxon>
        <taxon>Actinomycetota</taxon>
        <taxon>Actinomycetes</taxon>
        <taxon>Pseudonocardiales</taxon>
        <taxon>Pseudonocardiaceae</taxon>
        <taxon>Pseudonocardia</taxon>
    </lineage>
</organism>
<comment type="caution">
    <text evidence="3">The sequence shown here is derived from an EMBL/GenBank/DDBJ whole genome shotgun (WGS) entry which is preliminary data.</text>
</comment>
<evidence type="ECO:0000256" key="1">
    <source>
        <dbReference type="ARBA" id="ARBA00022603"/>
    </source>
</evidence>
<dbReference type="EMBL" id="JAAXKZ010000035">
    <property type="protein sequence ID" value="NMH92248.1"/>
    <property type="molecule type" value="Genomic_DNA"/>
</dbReference>
<dbReference type="PANTHER" id="PTHR43648:SF1">
    <property type="entry name" value="ELECTRON TRANSFER FLAVOPROTEIN BETA SUBUNIT LYSINE METHYLTRANSFERASE"/>
    <property type="match status" value="1"/>
</dbReference>
<evidence type="ECO:0000313" key="3">
    <source>
        <dbReference type="EMBL" id="NMH92248.1"/>
    </source>
</evidence>
<keyword evidence="1 3" id="KW-0489">Methyltransferase</keyword>
<dbReference type="PANTHER" id="PTHR43648">
    <property type="entry name" value="ELECTRON TRANSFER FLAVOPROTEIN BETA SUBUNIT LYSINE METHYLTRANSFERASE"/>
    <property type="match status" value="1"/>
</dbReference>
<dbReference type="RefSeq" id="WP_169412966.1">
    <property type="nucleotide sequence ID" value="NZ_JAAXKZ010000035.1"/>
</dbReference>
<dbReference type="AlphaFoldDB" id="A0A848DHT3"/>
<name>A0A848DHT3_9PSEU</name>
<protein>
    <submittedName>
        <fullName evidence="3">Methyltransferase</fullName>
    </submittedName>
</protein>
<evidence type="ECO:0000313" key="4">
    <source>
        <dbReference type="Proteomes" id="UP000586918"/>
    </source>
</evidence>
<dbReference type="InterPro" id="IPR029063">
    <property type="entry name" value="SAM-dependent_MTases_sf"/>
</dbReference>
<evidence type="ECO:0000256" key="2">
    <source>
        <dbReference type="ARBA" id="ARBA00022679"/>
    </source>
</evidence>
<accession>A0A848DHT3</accession>
<keyword evidence="2 3" id="KW-0808">Transferase</keyword>
<keyword evidence="4" id="KW-1185">Reference proteome</keyword>
<dbReference type="InterPro" id="IPR050078">
    <property type="entry name" value="Ribosomal_L11_MeTrfase_PrmA"/>
</dbReference>
<dbReference type="Pfam" id="PF06325">
    <property type="entry name" value="PrmA"/>
    <property type="match status" value="1"/>
</dbReference>
<dbReference type="Proteomes" id="UP000586918">
    <property type="component" value="Unassembled WGS sequence"/>
</dbReference>
<reference evidence="3 4" key="1">
    <citation type="submission" date="2020-04" db="EMBL/GenBank/DDBJ databases">
        <authorList>
            <person name="Klaysubun C."/>
            <person name="Duangmal K."/>
            <person name="Lipun K."/>
        </authorList>
    </citation>
    <scope>NUCLEOTIDE SEQUENCE [LARGE SCALE GENOMIC DNA]</scope>
    <source>
        <strain evidence="3 4">DSM 45300</strain>
    </source>
</reference>
<gene>
    <name evidence="3" type="ORF">HF519_11835</name>
</gene>
<dbReference type="GO" id="GO:0016279">
    <property type="term" value="F:protein-lysine N-methyltransferase activity"/>
    <property type="evidence" value="ECO:0007669"/>
    <property type="project" value="TreeGrafter"/>
</dbReference>
<dbReference type="Gene3D" id="3.40.50.150">
    <property type="entry name" value="Vaccinia Virus protein VP39"/>
    <property type="match status" value="1"/>
</dbReference>
<dbReference type="GO" id="GO:0032259">
    <property type="term" value="P:methylation"/>
    <property type="evidence" value="ECO:0007669"/>
    <property type="project" value="UniProtKB-KW"/>
</dbReference>
<dbReference type="SUPFAM" id="SSF53335">
    <property type="entry name" value="S-adenosyl-L-methionine-dependent methyltransferases"/>
    <property type="match status" value="1"/>
</dbReference>